<evidence type="ECO:0000313" key="2">
    <source>
        <dbReference type="Proteomes" id="UP001066276"/>
    </source>
</evidence>
<evidence type="ECO:0000313" key="1">
    <source>
        <dbReference type="EMBL" id="KAJ1093081.1"/>
    </source>
</evidence>
<proteinExistence type="predicted"/>
<dbReference type="PANTHER" id="PTHR11505">
    <property type="entry name" value="L1 TRANSPOSABLE ELEMENT-RELATED"/>
    <property type="match status" value="1"/>
</dbReference>
<dbReference type="AlphaFoldDB" id="A0AAV7LND5"/>
<dbReference type="InterPro" id="IPR004244">
    <property type="entry name" value="Transposase_22"/>
</dbReference>
<reference evidence="1" key="1">
    <citation type="journal article" date="2022" name="bioRxiv">
        <title>Sequencing and chromosome-scale assembly of the giantPleurodeles waltlgenome.</title>
        <authorList>
            <person name="Brown T."/>
            <person name="Elewa A."/>
            <person name="Iarovenko S."/>
            <person name="Subramanian E."/>
            <person name="Araus A.J."/>
            <person name="Petzold A."/>
            <person name="Susuki M."/>
            <person name="Suzuki K.-i.T."/>
            <person name="Hayashi T."/>
            <person name="Toyoda A."/>
            <person name="Oliveira C."/>
            <person name="Osipova E."/>
            <person name="Leigh N.D."/>
            <person name="Simon A."/>
            <person name="Yun M.H."/>
        </authorList>
    </citation>
    <scope>NUCLEOTIDE SEQUENCE</scope>
    <source>
        <strain evidence="1">20211129_DDA</strain>
        <tissue evidence="1">Liver</tissue>
    </source>
</reference>
<name>A0AAV7LND5_PLEWA</name>
<accession>A0AAV7LND5</accession>
<dbReference type="Proteomes" id="UP001066276">
    <property type="component" value="Chromosome 11"/>
</dbReference>
<dbReference type="Gene3D" id="3.30.70.1820">
    <property type="entry name" value="L1 transposable element, RRM domain"/>
    <property type="match status" value="1"/>
</dbReference>
<sequence>MSLLQAQRVEAHYAQVPADNVATQQYLAKVSSKVMALSTEVAELRQSVVGTEEVGTATVKSVVIHDHHLTLVQSKIEDLENRQRRNNLQVFGIPEGREGDDPRQYIVQLFGWAFPDQMNWYMDSQIQRVHRLPINRDRIKITPNSRTDHPCPILVYVGNYFARPSNLSEG</sequence>
<dbReference type="EMBL" id="JANPWB010000015">
    <property type="protein sequence ID" value="KAJ1093081.1"/>
    <property type="molecule type" value="Genomic_DNA"/>
</dbReference>
<gene>
    <name evidence="1" type="ORF">NDU88_006190</name>
</gene>
<keyword evidence="2" id="KW-1185">Reference proteome</keyword>
<comment type="caution">
    <text evidence="1">The sequence shown here is derived from an EMBL/GenBank/DDBJ whole genome shotgun (WGS) entry which is preliminary data.</text>
</comment>
<protein>
    <submittedName>
        <fullName evidence="1">Uncharacterized protein</fullName>
    </submittedName>
</protein>
<organism evidence="1 2">
    <name type="scientific">Pleurodeles waltl</name>
    <name type="common">Iberian ribbed newt</name>
    <dbReference type="NCBI Taxonomy" id="8319"/>
    <lineage>
        <taxon>Eukaryota</taxon>
        <taxon>Metazoa</taxon>
        <taxon>Chordata</taxon>
        <taxon>Craniata</taxon>
        <taxon>Vertebrata</taxon>
        <taxon>Euteleostomi</taxon>
        <taxon>Amphibia</taxon>
        <taxon>Batrachia</taxon>
        <taxon>Caudata</taxon>
        <taxon>Salamandroidea</taxon>
        <taxon>Salamandridae</taxon>
        <taxon>Pleurodelinae</taxon>
        <taxon>Pleurodeles</taxon>
    </lineage>
</organism>